<protein>
    <submittedName>
        <fullName evidence="1">Uncharacterized protein</fullName>
    </submittedName>
</protein>
<keyword evidence="2" id="KW-1185">Reference proteome</keyword>
<comment type="caution">
    <text evidence="1">The sequence shown here is derived from an EMBL/GenBank/DDBJ whole genome shotgun (WGS) entry which is preliminary data.</text>
</comment>
<sequence length="295" mass="33769">MYRIIVVTAACLLLSCIGNISSETDAPISEEDFYTIDGPTDDATTESTINEDNEEGEMVSRQKRTIYGYEVNDYDYPYVVSIRVDYRSHYCGGTILTPKLILTAAHCLDEYQISYVVVSNNYPKYYYKVAYYIKYPYYHHDKYIMANDIALLVLEQSIPNAQTVSLQPYPQNVTNEILAYALGWGDTENRFMSQNLRRVDVPFLHPSQCQSNKELNQRIVCIDTRKGNVCSGDSGGPLMYGNIQVGVTSYVTGPPSKYPWVKPRVFDMCMSGMPAFFTRISAYYTWIQGYVQKYR</sequence>
<name>A0ACC2PBW4_9HYME</name>
<evidence type="ECO:0000313" key="2">
    <source>
        <dbReference type="Proteomes" id="UP001239111"/>
    </source>
</evidence>
<proteinExistence type="predicted"/>
<gene>
    <name evidence="1" type="ORF">QAD02_016901</name>
</gene>
<accession>A0ACC2PBW4</accession>
<dbReference type="EMBL" id="CM056742">
    <property type="protein sequence ID" value="KAJ8681114.1"/>
    <property type="molecule type" value="Genomic_DNA"/>
</dbReference>
<dbReference type="Proteomes" id="UP001239111">
    <property type="component" value="Chromosome 2"/>
</dbReference>
<evidence type="ECO:0000313" key="1">
    <source>
        <dbReference type="EMBL" id="KAJ8681114.1"/>
    </source>
</evidence>
<organism evidence="1 2">
    <name type="scientific">Eretmocerus hayati</name>
    <dbReference type="NCBI Taxonomy" id="131215"/>
    <lineage>
        <taxon>Eukaryota</taxon>
        <taxon>Metazoa</taxon>
        <taxon>Ecdysozoa</taxon>
        <taxon>Arthropoda</taxon>
        <taxon>Hexapoda</taxon>
        <taxon>Insecta</taxon>
        <taxon>Pterygota</taxon>
        <taxon>Neoptera</taxon>
        <taxon>Endopterygota</taxon>
        <taxon>Hymenoptera</taxon>
        <taxon>Apocrita</taxon>
        <taxon>Proctotrupomorpha</taxon>
        <taxon>Chalcidoidea</taxon>
        <taxon>Aphelinidae</taxon>
        <taxon>Aphelininae</taxon>
        <taxon>Eretmocerus</taxon>
    </lineage>
</organism>
<reference evidence="1" key="1">
    <citation type="submission" date="2023-04" db="EMBL/GenBank/DDBJ databases">
        <title>A chromosome-level genome assembly of the parasitoid wasp Eretmocerus hayati.</title>
        <authorList>
            <person name="Zhong Y."/>
            <person name="Liu S."/>
            <person name="Liu Y."/>
        </authorList>
    </citation>
    <scope>NUCLEOTIDE SEQUENCE</scope>
    <source>
        <strain evidence="1">ZJU_SS_LIU_2023</strain>
    </source>
</reference>